<evidence type="ECO:0000313" key="7">
    <source>
        <dbReference type="Proteomes" id="UP000245631"/>
    </source>
</evidence>
<evidence type="ECO:0000259" key="5">
    <source>
        <dbReference type="PROSITE" id="PS01124"/>
    </source>
</evidence>
<evidence type="ECO:0000256" key="2">
    <source>
        <dbReference type="ARBA" id="ARBA00023125"/>
    </source>
</evidence>
<evidence type="ECO:0000256" key="4">
    <source>
        <dbReference type="SAM" id="MobiDB-lite"/>
    </source>
</evidence>
<dbReference type="SUPFAM" id="SSF46689">
    <property type="entry name" value="Homeodomain-like"/>
    <property type="match status" value="2"/>
</dbReference>
<keyword evidence="1" id="KW-0805">Transcription regulation</keyword>
<dbReference type="Pfam" id="PF12833">
    <property type="entry name" value="HTH_18"/>
    <property type="match status" value="1"/>
</dbReference>
<reference evidence="6 7" key="1">
    <citation type="submission" date="2018-05" db="EMBL/GenBank/DDBJ databases">
        <title>Genomic Encyclopedia of Type Strains, Phase IV (KMG-IV): sequencing the most valuable type-strain genomes for metagenomic binning, comparative biology and taxonomic classification.</title>
        <authorList>
            <person name="Goeker M."/>
        </authorList>
    </citation>
    <scope>NUCLEOTIDE SEQUENCE [LARGE SCALE GENOMIC DNA]</scope>
    <source>
        <strain evidence="6 7">DSM 2626</strain>
    </source>
</reference>
<protein>
    <submittedName>
        <fullName evidence="6">AraC-like DNA-binding protein</fullName>
    </submittedName>
</protein>
<dbReference type="InterPro" id="IPR032783">
    <property type="entry name" value="AraC_lig"/>
</dbReference>
<keyword evidence="2 6" id="KW-0238">DNA-binding</keyword>
<dbReference type="Proteomes" id="UP000245631">
    <property type="component" value="Unassembled WGS sequence"/>
</dbReference>
<dbReference type="PANTHER" id="PTHR46796:SF7">
    <property type="entry name" value="ARAC FAMILY TRANSCRIPTIONAL REGULATOR"/>
    <property type="match status" value="1"/>
</dbReference>
<dbReference type="RefSeq" id="WP_245951625.1">
    <property type="nucleotide sequence ID" value="NZ_QGGH01000001.1"/>
</dbReference>
<dbReference type="InterPro" id="IPR018060">
    <property type="entry name" value="HTH_AraC"/>
</dbReference>
<comment type="caution">
    <text evidence="6">The sequence shown here is derived from an EMBL/GenBank/DDBJ whole genome shotgun (WGS) entry which is preliminary data.</text>
</comment>
<sequence length="331" mass="35804">MDPLTDIIALLRPKTLLLGNLAATGEWGIRSPYQTDPTFYLVTEGECWFQAENADAVRLCAGDYLLAAQPCSACFVSHIGAKLVLSDAEFKERNTIDNEVRVGSRTEGPTTRILGGLIICDPVNADLLFGLLPRFTHIRAAEDVGERLAGLMRIIVDETHAARPARDMVLSRLIEVMLIETLRRDGAQRASQPQGLLGGLADPQLAKALTHIHSNVGRAWTIAELAKTAGMSRSRFARRFVDAVGAAPVEYLLAWRMALAKDALLHSQKPLSQIAADVGYQSPSAFSTAFSGKVGCAPTQYAARSRGETMPGETRAGMQSNLRMRSAQSTG</sequence>
<dbReference type="GeneID" id="61049952"/>
<feature type="compositionally biased region" description="Polar residues" evidence="4">
    <location>
        <begin position="317"/>
        <end position="331"/>
    </location>
</feature>
<evidence type="ECO:0000256" key="3">
    <source>
        <dbReference type="ARBA" id="ARBA00023163"/>
    </source>
</evidence>
<dbReference type="GO" id="GO:0003700">
    <property type="term" value="F:DNA-binding transcription factor activity"/>
    <property type="evidence" value="ECO:0007669"/>
    <property type="project" value="InterPro"/>
</dbReference>
<feature type="domain" description="HTH araC/xylS-type" evidence="5">
    <location>
        <begin position="206"/>
        <end position="304"/>
    </location>
</feature>
<keyword evidence="3" id="KW-0804">Transcription</keyword>
<dbReference type="AlphaFoldDB" id="A0A8E2WJ52"/>
<dbReference type="PROSITE" id="PS01124">
    <property type="entry name" value="HTH_ARAC_FAMILY_2"/>
    <property type="match status" value="1"/>
</dbReference>
<organism evidence="6 7">
    <name type="scientific">Rhizobium loti</name>
    <name type="common">Mesorhizobium loti</name>
    <dbReference type="NCBI Taxonomy" id="381"/>
    <lineage>
        <taxon>Bacteria</taxon>
        <taxon>Pseudomonadati</taxon>
        <taxon>Pseudomonadota</taxon>
        <taxon>Alphaproteobacteria</taxon>
        <taxon>Hyphomicrobiales</taxon>
        <taxon>Phyllobacteriaceae</taxon>
        <taxon>Mesorhizobium</taxon>
    </lineage>
</organism>
<gene>
    <name evidence="6" type="ORF">C8D77_101604</name>
</gene>
<evidence type="ECO:0000313" key="6">
    <source>
        <dbReference type="EMBL" id="PWJ93924.1"/>
    </source>
</evidence>
<accession>A0A8E2WJ52</accession>
<name>A0A8E2WJ52_RHILI</name>
<dbReference type="EMBL" id="QGGH01000001">
    <property type="protein sequence ID" value="PWJ93924.1"/>
    <property type="molecule type" value="Genomic_DNA"/>
</dbReference>
<dbReference type="InterPro" id="IPR050204">
    <property type="entry name" value="AraC_XylS_family_regulators"/>
</dbReference>
<proteinExistence type="predicted"/>
<dbReference type="GO" id="GO:0043565">
    <property type="term" value="F:sequence-specific DNA binding"/>
    <property type="evidence" value="ECO:0007669"/>
    <property type="project" value="InterPro"/>
</dbReference>
<dbReference type="SMART" id="SM00342">
    <property type="entry name" value="HTH_ARAC"/>
    <property type="match status" value="1"/>
</dbReference>
<dbReference type="InterPro" id="IPR009057">
    <property type="entry name" value="Homeodomain-like_sf"/>
</dbReference>
<evidence type="ECO:0000256" key="1">
    <source>
        <dbReference type="ARBA" id="ARBA00023015"/>
    </source>
</evidence>
<dbReference type="PANTHER" id="PTHR46796">
    <property type="entry name" value="HTH-TYPE TRANSCRIPTIONAL ACTIVATOR RHAS-RELATED"/>
    <property type="match status" value="1"/>
</dbReference>
<feature type="region of interest" description="Disordered" evidence="4">
    <location>
        <begin position="302"/>
        <end position="331"/>
    </location>
</feature>
<dbReference type="Pfam" id="PF12852">
    <property type="entry name" value="Cupin_6"/>
    <property type="match status" value="1"/>
</dbReference>
<dbReference type="Gene3D" id="1.10.10.60">
    <property type="entry name" value="Homeodomain-like"/>
    <property type="match status" value="2"/>
</dbReference>